<dbReference type="PANTHER" id="PTHR44809">
    <property type="match status" value="1"/>
</dbReference>
<name>A0A6S7DHL5_9BURK</name>
<dbReference type="Gene3D" id="3.40.50.2000">
    <property type="entry name" value="Glycogen Phosphorylase B"/>
    <property type="match status" value="1"/>
</dbReference>
<feature type="repeat" description="TPR" evidence="1">
    <location>
        <begin position="82"/>
        <end position="115"/>
    </location>
</feature>
<evidence type="ECO:0000313" key="2">
    <source>
        <dbReference type="EMBL" id="CAB3825639.1"/>
    </source>
</evidence>
<dbReference type="SUPFAM" id="SSF53756">
    <property type="entry name" value="UDP-Glycosyltransferase/glycogen phosphorylase"/>
    <property type="match status" value="1"/>
</dbReference>
<organism evidence="2 3">
    <name type="scientific">Achromobacter piechaudii</name>
    <dbReference type="NCBI Taxonomy" id="72556"/>
    <lineage>
        <taxon>Bacteria</taxon>
        <taxon>Pseudomonadati</taxon>
        <taxon>Pseudomonadota</taxon>
        <taxon>Betaproteobacteria</taxon>
        <taxon>Burkholderiales</taxon>
        <taxon>Alcaligenaceae</taxon>
        <taxon>Achromobacter</taxon>
    </lineage>
</organism>
<feature type="repeat" description="TPR" evidence="1">
    <location>
        <begin position="116"/>
        <end position="149"/>
    </location>
</feature>
<dbReference type="Gene3D" id="1.25.40.10">
    <property type="entry name" value="Tetratricopeptide repeat domain"/>
    <property type="match status" value="3"/>
</dbReference>
<dbReference type="EMBL" id="CADILD010000001">
    <property type="protein sequence ID" value="CAB3825639.1"/>
    <property type="molecule type" value="Genomic_DNA"/>
</dbReference>
<feature type="repeat" description="TPR" evidence="1">
    <location>
        <begin position="150"/>
        <end position="183"/>
    </location>
</feature>
<dbReference type="InterPro" id="IPR052943">
    <property type="entry name" value="TMTC_O-mannosyl-trnsfr"/>
</dbReference>
<dbReference type="RefSeq" id="WP_175127562.1">
    <property type="nucleotide sequence ID" value="NZ_CADILD010000001.1"/>
</dbReference>
<dbReference type="GO" id="GO:0008233">
    <property type="term" value="F:peptidase activity"/>
    <property type="evidence" value="ECO:0007669"/>
    <property type="project" value="UniProtKB-KW"/>
</dbReference>
<dbReference type="PANTHER" id="PTHR44809:SF1">
    <property type="entry name" value="PROTEIN O-MANNOSYL-TRANSFERASE TMTC1"/>
    <property type="match status" value="1"/>
</dbReference>
<keyword evidence="2" id="KW-0378">Hydrolase</keyword>
<dbReference type="PROSITE" id="PS50293">
    <property type="entry name" value="TPR_REGION"/>
    <property type="match status" value="2"/>
</dbReference>
<dbReference type="Pfam" id="PF13424">
    <property type="entry name" value="TPR_12"/>
    <property type="match status" value="1"/>
</dbReference>
<evidence type="ECO:0000256" key="1">
    <source>
        <dbReference type="PROSITE-ProRule" id="PRU00339"/>
    </source>
</evidence>
<dbReference type="PROSITE" id="PS50005">
    <property type="entry name" value="TPR"/>
    <property type="match status" value="4"/>
</dbReference>
<proteinExistence type="predicted"/>
<dbReference type="Pfam" id="PF14559">
    <property type="entry name" value="TPR_19"/>
    <property type="match status" value="1"/>
</dbReference>
<dbReference type="SMART" id="SM00028">
    <property type="entry name" value="TPR"/>
    <property type="match status" value="7"/>
</dbReference>
<feature type="repeat" description="TPR" evidence="1">
    <location>
        <begin position="184"/>
        <end position="217"/>
    </location>
</feature>
<dbReference type="SUPFAM" id="SSF48452">
    <property type="entry name" value="TPR-like"/>
    <property type="match status" value="2"/>
</dbReference>
<keyword evidence="1" id="KW-0802">TPR repeat</keyword>
<dbReference type="Pfam" id="PF13181">
    <property type="entry name" value="TPR_8"/>
    <property type="match status" value="2"/>
</dbReference>
<dbReference type="AlphaFoldDB" id="A0A6S7DHL5"/>
<gene>
    <name evidence="2" type="primary">bepA_1</name>
    <name evidence="2" type="ORF">LMG1861_00491</name>
</gene>
<dbReference type="InterPro" id="IPR019734">
    <property type="entry name" value="TPR_rpt"/>
</dbReference>
<evidence type="ECO:0000313" key="3">
    <source>
        <dbReference type="Proteomes" id="UP000494105"/>
    </source>
</evidence>
<dbReference type="Proteomes" id="UP000494105">
    <property type="component" value="Unassembled WGS sequence"/>
</dbReference>
<accession>A0A6S7DHL5</accession>
<dbReference type="EC" id="3.4.-.-" evidence="2"/>
<reference evidence="2 3" key="1">
    <citation type="submission" date="2020-04" db="EMBL/GenBank/DDBJ databases">
        <authorList>
            <person name="De Canck E."/>
        </authorList>
    </citation>
    <scope>NUCLEOTIDE SEQUENCE [LARGE SCALE GENOMIC DNA]</scope>
    <source>
        <strain evidence="2 3">LMG 1861</strain>
    </source>
</reference>
<protein>
    <submittedName>
        <fullName evidence="2">Beta-barrel assembly-enhancing protease</fullName>
        <ecNumber evidence="2">3.4.-.-</ecNumber>
    </submittedName>
</protein>
<sequence>MGQTPPFADPPLTVAAALNQAYAHWQAGQAAPAEQLCLRVLGAVRDQPDARHLLGLIALAYGRLDLAADHLRAACRSPHAPAAYHSNLAEVLRRQGLLNEAQEAARRAVALDPQQAEGWNNLGIILQEQGQLEASLQCLRRVAALLPDSPQAHNNLGNTCKQLGDNAQALEHYRRALALNPDYAQALANLSVALFDEGRSDEALTTIRRAIDIDPLMPQAHEHLARIEQAGQGRATASEAQAREHQSIHQEAQALLIAMRYAEAEALLRGALAAGEDTPLLWRLLAQAIRPLGKVGEARAILERVVRAMPGDAEARFDLAELLLLEGDFEAGWREYRWRYHMAHTVMRGRPVQKPRWDGQPIVGKTLLIHDEQGYGDTFQFLQLVAWARQRSGARVILEVNAQCHALAERSGGFDVIIREGDIPPAFDVHCELMSLPLALGLRLTDLPARTAYLRADPMRVARWRARLAALPRPWVGLVWAGRPDHPNDAQRSLALSDLAPLAQTGITFISLQKGEAAAQADAPPEGLLLAPVSQDIQDFDDTAALISLLDVLVSVDSAPAHLAGALGCPVWVLLPFAPDWRWLQQRTDTPWYPSMRLFRQPRPHAWGPVLQDVAAALRLLPT</sequence>
<dbReference type="GO" id="GO:0006508">
    <property type="term" value="P:proteolysis"/>
    <property type="evidence" value="ECO:0007669"/>
    <property type="project" value="UniProtKB-KW"/>
</dbReference>
<keyword evidence="2" id="KW-0645">Protease</keyword>
<dbReference type="InterPro" id="IPR011990">
    <property type="entry name" value="TPR-like_helical_dom_sf"/>
</dbReference>